<feature type="non-terminal residue" evidence="1">
    <location>
        <position position="69"/>
    </location>
</feature>
<dbReference type="SUPFAM" id="SSF102114">
    <property type="entry name" value="Radical SAM enzymes"/>
    <property type="match status" value="1"/>
</dbReference>
<dbReference type="InterPro" id="IPR058240">
    <property type="entry name" value="rSAM_sf"/>
</dbReference>
<accession>A0A382VQ86</accession>
<reference evidence="1" key="1">
    <citation type="submission" date="2018-05" db="EMBL/GenBank/DDBJ databases">
        <authorList>
            <person name="Lanie J.A."/>
            <person name="Ng W.-L."/>
            <person name="Kazmierczak K.M."/>
            <person name="Andrzejewski T.M."/>
            <person name="Davidsen T.M."/>
            <person name="Wayne K.J."/>
            <person name="Tettelin H."/>
            <person name="Glass J.I."/>
            <person name="Rusch D."/>
            <person name="Podicherti R."/>
            <person name="Tsui H.-C.T."/>
            <person name="Winkler M.E."/>
        </authorList>
    </citation>
    <scope>NUCLEOTIDE SEQUENCE</scope>
</reference>
<gene>
    <name evidence="1" type="ORF">METZ01_LOCUS401506</name>
</gene>
<organism evidence="1">
    <name type="scientific">marine metagenome</name>
    <dbReference type="NCBI Taxonomy" id="408172"/>
    <lineage>
        <taxon>unclassified sequences</taxon>
        <taxon>metagenomes</taxon>
        <taxon>ecological metagenomes</taxon>
    </lineage>
</organism>
<dbReference type="EMBL" id="UINC01153754">
    <property type="protein sequence ID" value="SVD48652.1"/>
    <property type="molecule type" value="Genomic_DNA"/>
</dbReference>
<evidence type="ECO:0008006" key="2">
    <source>
        <dbReference type="Google" id="ProtNLM"/>
    </source>
</evidence>
<evidence type="ECO:0000313" key="1">
    <source>
        <dbReference type="EMBL" id="SVD48652.1"/>
    </source>
</evidence>
<protein>
    <recommendedName>
        <fullName evidence="2">Coproporphyrinogen III oxidase</fullName>
    </recommendedName>
</protein>
<name>A0A382VQ86_9ZZZZ</name>
<dbReference type="AlphaFoldDB" id="A0A382VQ86"/>
<proteinExistence type="predicted"/>
<sequence length="69" mass="7431">MTGRGPAPSDAVGATAELLARYDRPGPRYTSYPTAVDFHEGFGPDEYAARLADAAARPHDPFSLYVHLP</sequence>